<comment type="subcellular location">
    <subcellularLocation>
        <location evidence="1">Host cytoplasm</location>
    </subcellularLocation>
    <subcellularLocation>
        <location evidence="2">Virion</location>
    </subcellularLocation>
</comment>
<sequence>MTYEEEDYYNFFENDEDQGIYRKDASILNLQDYNLNSPLMPDFNIKCEKFNKNEILTTGSTLNDSLIRNIKTSLFSYKCNHHYLGKLLQKTTNKNEWFIKILLNSIKDSDLTIEIPTTFLKYLKFPVLEKTNKEIKHKIINTWGQGLIETTVLIILLNNKNSPIYNRYIETLPRWDKTNKKNCERFDFEWFGKFSLGDNCILTDSGYLLDKNFLLMIKDILNARVCAYLSCIGRVDESFDDKSIEDLCKLWIAGDKELEKHGVSSYDVFKFIEPIANQNLIKEAQKIRPDIKLESEFDIFVDNEIDAFTKKKFTFPKYCKQLLENNNNLDFKLSVYGSFRQWGHPYIDFTEGLEKLYEQVTVKKEINDELAQALASDLAFKVLEQKFSERREWMVEKTLIKKDDILKEYIENDIWPPSKILSDYGDNFHKLPLKKCYEIPDFIDPTQIYSDKAHSLPLDELIKDLRSNKKGPCQTKRVLDTLISTESTNWKEFLQEINDKGLDERWLLIGLKAKERELKIIGRYFALLSWKLREYFVMTEYLIKTNFIHLYDGLTMADDLKGVMMKLLSRSDGQGSDTYDSITIANHIDYSKWNNHQRKESNKYVFRVMGQFMGYPLLFERTHEFFEKSLIYYAGDRSLLKIKDGQIVPSTHIRSCWQGQAGGLEGLRQKGWSILNVILLDRISRKRNTRIKLLAQGDNQIICTQFKLTHYDETNRKLCIHEIIKQNKNIMEDVKKGANELGLIINMEETMISTEFLNYGKVPVYRGNILGLKTKRWARVSSYSNDNLPNLSNILSTVASTALSVSHFSQSIVDPIYNYNFFGNFARNILEMFDPCLNNSIHVPKESRRQYVIKSLYLDPSIGGVSGMNLNRFTIRNFPDPITESLSFWKIIYDNTNDIFVKSLAGDCGNPRVKRGNLEDLKSLLEDPTSINIPRGLSPITLLRNEIKLNMIENVNKIKNQIIKDVTIIGNKNELQLLNFLKNIKPIFPKFLAQLKSGTVCGIKDSFVSLYENSRTIRKNFKDSMRYDFDEKVIECEAKGIEKLFQKISINETIFGCSSKKADELRKISWGADIVGMTIPHPSELLDPPTGMMNCDCKDGSRGPYLTTICNIDDPILTNKRGPLVPYLGSTTSEGTSIITPWEKESKIPFLKRVIKMRDAINWFIEPNSNLSKSIFNIIESVTGSPLESTVEYKQRTGSAIHRFSTERQSSGGYNAISPMSLMRVFSTTDTLGELCSKNWDFMFQSIIIWMQTAISHPLGYVLEGQRTYHSHIHCNSCLREIDDITLESTMIYQPPSIQNMIEKWIPNIEDQWIVKNTRTYDIISPISLNYSELNYYVGQTIGFVFGETTTAKKSKDINSSLFPNSIADKIEPKSFLKGLIQGIINSSALNSLSRKSLNTLKDPYTAIGGNAINIINKLTSESQFLCICRSENMTNFLLIHPHRIPPSYPLNLIDQAAIIKSVLREYLRELLLDKRQKCLKVILFSDICSHEIELPLVLGALTFNIIISNIPKKNKLDELRKIKNTNILSRDKMTSSYIPKLQGIEIKKINSEIRHVLKFSNTITTTIKPKITFGIELTGDIYPVLIKCSLTKESYGNVIVPQNSNPLISGLRLFQMATGAHYKIRSIIKYFDINYRWFGSFGDGSGGISSALLRYNEKSECIFNSLLDLENVSLRGTKPSPPSAIDALGYDRIRCVNIDSCWEYSSDLREQRTWDYFEYETKKRREKFDLITLDMEVTSSYDAIKILENFDLYCDSLIKKNGAVIYKTYLNVILNETINPLTVIVSHFEEVFAVQTEFTSSQSSEIYVVGLKKSKYKIIKNISSETIHDLIKNNFSLKSYDHEWERAKRVRKMDMYRGVSYLLRTPIEVEIENLLISINIPSGLSHSLADSLAHGNIDNSEIKWDIIRMCDHFNLETGEVKTGSYIPSDQKCIIFLSFLVGAFFSLSLDYDIDMQQKLTYTTENGIHFQLYKNQTSDNKLMIKWTFSDSGKFISIRSKMALIGSTIRVFERLNERIKNKHYKLSKYIKTENLNLTGIPKLWDHKGPIFIKRVEKPLIDIDINKIEVDDYTYD</sequence>
<evidence type="ECO:0000256" key="8">
    <source>
        <dbReference type="ARBA" id="ARBA00022679"/>
    </source>
</evidence>
<dbReference type="Pfam" id="PF14318">
    <property type="entry name" value="Mononeg_mRNAcap"/>
    <property type="match status" value="1"/>
</dbReference>
<dbReference type="KEGG" id="vg:80539656"/>
<keyword evidence="8" id="KW-0808">Transferase</keyword>
<dbReference type="GO" id="GO:0016787">
    <property type="term" value="F:hydrolase activity"/>
    <property type="evidence" value="ECO:0007669"/>
    <property type="project" value="UniProtKB-KW"/>
</dbReference>
<dbReference type="GO" id="GO:0005524">
    <property type="term" value="F:ATP binding"/>
    <property type="evidence" value="ECO:0007669"/>
    <property type="project" value="UniProtKB-KW"/>
</dbReference>
<comment type="catalytic activity">
    <reaction evidence="24">
        <text>a 5'-end (5'-triphosphoguanosine)-adenylyl-adenylyl-cytidylyl-adenosine in mRNA + S-adenosyl-L-methionine = a 5'-end (5'-triphosphoguanosine)-(2'-O-methyladenylyl)-adenylyl-cytidylyl-adenosine in mRNA + S-adenosyl-L-homocysteine + H(+)</text>
        <dbReference type="Rhea" id="RHEA:65380"/>
        <dbReference type="Rhea" id="RHEA-COMP:16797"/>
        <dbReference type="Rhea" id="RHEA-COMP:16801"/>
        <dbReference type="ChEBI" id="CHEBI:15378"/>
        <dbReference type="ChEBI" id="CHEBI:57856"/>
        <dbReference type="ChEBI" id="CHEBI:59789"/>
        <dbReference type="ChEBI" id="CHEBI:156482"/>
        <dbReference type="ChEBI" id="CHEBI:156484"/>
    </reaction>
</comment>
<keyword evidence="14" id="KW-0946">Virion</keyword>
<dbReference type="Proteomes" id="UP000830446">
    <property type="component" value="Segment"/>
</dbReference>
<evidence type="ECO:0000256" key="15">
    <source>
        <dbReference type="ARBA" id="ARBA00022953"/>
    </source>
</evidence>
<comment type="catalytic activity">
    <reaction evidence="25">
        <text>a 5'-end (5'-triphosphoguanosine)-adenylyl-adenylyl-cytidylyl-adenosine in mRNA + 2 S-adenosyl-L-methionine = a 5'-end (N(7)-methyl 5'-triphosphoguanosine)-(2'-O-methyladenylyl)-adenylyl-cytidylyl-adenosine in mRNA + 2 S-adenosyl-L-homocysteine + H(+)</text>
        <dbReference type="Rhea" id="RHEA:65376"/>
        <dbReference type="Rhea" id="RHEA-COMP:16797"/>
        <dbReference type="Rhea" id="RHEA-COMP:16798"/>
        <dbReference type="ChEBI" id="CHEBI:15378"/>
        <dbReference type="ChEBI" id="CHEBI:57856"/>
        <dbReference type="ChEBI" id="CHEBI:59789"/>
        <dbReference type="ChEBI" id="CHEBI:156483"/>
        <dbReference type="ChEBI" id="CHEBI:156484"/>
        <dbReference type="EC" id="2.1.1.375"/>
    </reaction>
</comment>
<comment type="catalytic activity">
    <reaction evidence="26">
        <text>GTP + H2O = GDP + phosphate + H(+)</text>
        <dbReference type="Rhea" id="RHEA:19669"/>
        <dbReference type="ChEBI" id="CHEBI:15377"/>
        <dbReference type="ChEBI" id="CHEBI:15378"/>
        <dbReference type="ChEBI" id="CHEBI:37565"/>
        <dbReference type="ChEBI" id="CHEBI:43474"/>
        <dbReference type="ChEBI" id="CHEBI:58189"/>
    </reaction>
</comment>
<evidence type="ECO:0000256" key="21">
    <source>
        <dbReference type="ARBA" id="ARBA00026099"/>
    </source>
</evidence>
<keyword evidence="7" id="KW-0507">mRNA processing</keyword>
<evidence type="ECO:0000313" key="30">
    <source>
        <dbReference type="Proteomes" id="UP000830446"/>
    </source>
</evidence>
<evidence type="ECO:0000256" key="10">
    <source>
        <dbReference type="ARBA" id="ARBA00022695"/>
    </source>
</evidence>
<dbReference type="InterPro" id="IPR048397">
    <property type="entry name" value="Methyltrans_Mon_CD"/>
</dbReference>
<dbReference type="EC" id="2.1.1.375" evidence="21"/>
<feature type="domain" description="RdRp catalytic" evidence="27">
    <location>
        <begin position="582"/>
        <end position="767"/>
    </location>
</feature>
<evidence type="ECO:0000313" key="29">
    <source>
        <dbReference type="EMBL" id="UAU42847.1"/>
    </source>
</evidence>
<accession>A0AAE8XD62</accession>
<dbReference type="InterPro" id="IPR039736">
    <property type="entry name" value="L_poly_C"/>
</dbReference>
<keyword evidence="12" id="KW-0378">Hydrolase</keyword>
<keyword evidence="5" id="KW-0696">RNA-directed RNA polymerase</keyword>
<dbReference type="EC" id="2.7.7.88" evidence="4"/>
<evidence type="ECO:0000256" key="20">
    <source>
        <dbReference type="ARBA" id="ARBA00024499"/>
    </source>
</evidence>
<evidence type="ECO:0000256" key="1">
    <source>
        <dbReference type="ARBA" id="ARBA00004192"/>
    </source>
</evidence>
<comment type="catalytic activity">
    <reaction evidence="20">
        <text>a 5'-end (5'-triphosphoguanosine)-(2'-O-methyladenylyl)-adenylyl-cytidylyl-adenosine in mRNA + S-adenosyl-L-methionine = a 5'-end (N(7)-methyl 5'-triphosphoguanosine)-(2'-O-methyladenylyl)-adenylyl-cytidylyl-adenosine in mRNA + S-adenosyl-L-homocysteine</text>
        <dbReference type="Rhea" id="RHEA:65440"/>
        <dbReference type="Rhea" id="RHEA-COMP:16798"/>
        <dbReference type="Rhea" id="RHEA-COMP:16801"/>
        <dbReference type="ChEBI" id="CHEBI:57856"/>
        <dbReference type="ChEBI" id="CHEBI:59789"/>
        <dbReference type="ChEBI" id="CHEBI:156482"/>
        <dbReference type="ChEBI" id="CHEBI:156483"/>
    </reaction>
</comment>
<dbReference type="GO" id="GO:0004482">
    <property type="term" value="F:mRNA 5'-cap (guanine-N7-)-methyltransferase activity"/>
    <property type="evidence" value="ECO:0007669"/>
    <property type="project" value="InterPro"/>
</dbReference>
<dbReference type="GO" id="GO:0003968">
    <property type="term" value="F:RNA-directed RNA polymerase activity"/>
    <property type="evidence" value="ECO:0007669"/>
    <property type="project" value="UniProtKB-KW"/>
</dbReference>
<evidence type="ECO:0000259" key="28">
    <source>
        <dbReference type="PROSITE" id="PS51590"/>
    </source>
</evidence>
<dbReference type="GeneID" id="80539656"/>
<evidence type="ECO:0000256" key="17">
    <source>
        <dbReference type="ARBA" id="ARBA00023200"/>
    </source>
</evidence>
<dbReference type="InterPro" id="IPR039530">
    <property type="entry name" value="L_methyltransferase_rhabdo"/>
</dbReference>
<evidence type="ECO:0000256" key="3">
    <source>
        <dbReference type="ARBA" id="ARBA00012494"/>
    </source>
</evidence>
<evidence type="ECO:0000256" key="24">
    <source>
        <dbReference type="ARBA" id="ARBA00047332"/>
    </source>
</evidence>
<dbReference type="InterPro" id="IPR026890">
    <property type="entry name" value="Mononeg_mRNAcap"/>
</dbReference>
<dbReference type="GO" id="GO:0044423">
    <property type="term" value="C:virion component"/>
    <property type="evidence" value="ECO:0007669"/>
    <property type="project" value="UniProtKB-KW"/>
</dbReference>
<keyword evidence="13" id="KW-0067">ATP-binding</keyword>
<gene>
    <name evidence="29" type="primary">L</name>
</gene>
<keyword evidence="17" id="KW-1035">Host cytoplasm</keyword>
<evidence type="ECO:0000256" key="11">
    <source>
        <dbReference type="ARBA" id="ARBA00022741"/>
    </source>
</evidence>
<organism evidence="29 30">
    <name type="scientific">Boteke virus</name>
    <dbReference type="NCBI Taxonomy" id="864698"/>
    <lineage>
        <taxon>Viruses</taxon>
        <taxon>Riboviria</taxon>
        <taxon>Orthornavirae</taxon>
        <taxon>Negarnaviricota</taxon>
        <taxon>Haploviricotina</taxon>
        <taxon>Monjiviricetes</taxon>
        <taxon>Mononegavirales</taxon>
        <taxon>Rhabdoviridae</taxon>
        <taxon>Alpharhabdovirinae</taxon>
        <taxon>Sunrhavirus</taxon>
        <taxon>Sunrhavirus boteke</taxon>
    </lineage>
</organism>
<evidence type="ECO:0000256" key="2">
    <source>
        <dbReference type="ARBA" id="ARBA00004328"/>
    </source>
</evidence>
<evidence type="ECO:0000256" key="23">
    <source>
        <dbReference type="ARBA" id="ARBA00031012"/>
    </source>
</evidence>
<keyword evidence="30" id="KW-1185">Reference proteome</keyword>
<evidence type="ECO:0000256" key="25">
    <source>
        <dbReference type="ARBA" id="ARBA00047370"/>
    </source>
</evidence>
<dbReference type="EMBL" id="MW491753">
    <property type="protein sequence ID" value="UAU42847.1"/>
    <property type="molecule type" value="Viral_cRNA"/>
</dbReference>
<keyword evidence="6" id="KW-0489">Methyltransferase</keyword>
<dbReference type="PROSITE" id="PS51590">
    <property type="entry name" value="SAM_MT_MNV_L"/>
    <property type="match status" value="1"/>
</dbReference>
<comment type="catalytic activity">
    <reaction evidence="19">
        <text>a 5'-end triphospho-adenylyl-adenylyl-cytidylyl-adenosine in mRNA + GDP + H(+) = a 5'-end (5'-triphosphoguanosine)-adenylyl-adenylyl-cytidylyl-adenosine in mRNA + diphosphate</text>
        <dbReference type="Rhea" id="RHEA:65436"/>
        <dbReference type="Rhea" id="RHEA-COMP:16797"/>
        <dbReference type="Rhea" id="RHEA-COMP:16799"/>
        <dbReference type="ChEBI" id="CHEBI:15378"/>
        <dbReference type="ChEBI" id="CHEBI:33019"/>
        <dbReference type="ChEBI" id="CHEBI:58189"/>
        <dbReference type="ChEBI" id="CHEBI:156484"/>
        <dbReference type="ChEBI" id="CHEBI:156503"/>
        <dbReference type="EC" id="2.7.7.88"/>
    </reaction>
</comment>
<evidence type="ECO:0000256" key="5">
    <source>
        <dbReference type="ARBA" id="ARBA00022484"/>
    </source>
</evidence>
<dbReference type="Pfam" id="PF00946">
    <property type="entry name" value="Mononeg_RNA_pol"/>
    <property type="match status" value="1"/>
</dbReference>
<keyword evidence="16" id="KW-0506">mRNA capping</keyword>
<evidence type="ECO:0000256" key="14">
    <source>
        <dbReference type="ARBA" id="ARBA00022844"/>
    </source>
</evidence>
<evidence type="ECO:0000256" key="26">
    <source>
        <dbReference type="ARBA" id="ARBA00048548"/>
    </source>
</evidence>
<evidence type="ECO:0000256" key="22">
    <source>
        <dbReference type="ARBA" id="ARBA00030436"/>
    </source>
</evidence>
<dbReference type="Pfam" id="PF14314">
    <property type="entry name" value="Methyltrans_Mon_2nd"/>
    <property type="match status" value="1"/>
</dbReference>
<reference evidence="29" key="1">
    <citation type="submission" date="2021-01" db="EMBL/GenBank/DDBJ databases">
        <title>Genome characterization of three insect rhabdoviruses from Malaysia and Central Africa.</title>
        <authorList>
            <person name="Luo D."/>
            <person name="Zhou Z."/>
            <person name="Ge X."/>
            <person name="Shi Z."/>
            <person name="Bourhy H."/>
            <person name="Marc G."/>
            <person name="Dacheux L."/>
        </authorList>
    </citation>
    <scope>NUCLEOTIDE SEQUENCE</scope>
    <source>
        <strain evidence="29">0417RCA</strain>
    </source>
</reference>
<evidence type="ECO:0000256" key="7">
    <source>
        <dbReference type="ARBA" id="ARBA00022664"/>
    </source>
</evidence>
<dbReference type="NCBIfam" id="TIGR04198">
    <property type="entry name" value="paramyx_RNAcap"/>
    <property type="match status" value="1"/>
</dbReference>
<evidence type="ECO:0000256" key="4">
    <source>
        <dbReference type="ARBA" id="ARBA00012582"/>
    </source>
</evidence>
<keyword evidence="10" id="KW-0548">Nucleotidyltransferase</keyword>
<dbReference type="Pfam" id="PF21080">
    <property type="entry name" value="Methyltrans_Mon_1st"/>
    <property type="match status" value="1"/>
</dbReference>
<keyword evidence="11" id="KW-0547">Nucleotide-binding</keyword>
<evidence type="ECO:0000256" key="9">
    <source>
        <dbReference type="ARBA" id="ARBA00022691"/>
    </source>
</evidence>
<evidence type="ECO:0000256" key="12">
    <source>
        <dbReference type="ARBA" id="ARBA00022801"/>
    </source>
</evidence>
<evidence type="ECO:0000256" key="18">
    <source>
        <dbReference type="ARBA" id="ARBA00023268"/>
    </source>
</evidence>
<evidence type="ECO:0000256" key="13">
    <source>
        <dbReference type="ARBA" id="ARBA00022840"/>
    </source>
</evidence>
<keyword evidence="9" id="KW-0949">S-adenosyl-L-methionine</keyword>
<protein>
    <recommendedName>
        <fullName evidence="23">Replicase</fullName>
        <ecNumber evidence="21">2.1.1.375</ecNumber>
        <ecNumber evidence="3">2.7.7.48</ecNumber>
        <ecNumber evidence="4">2.7.7.88</ecNumber>
    </recommendedName>
    <alternativeName>
        <fullName evidence="22">Transcriptase</fullName>
    </alternativeName>
</protein>
<dbReference type="EC" id="2.7.7.48" evidence="3"/>
<evidence type="ECO:0000256" key="16">
    <source>
        <dbReference type="ARBA" id="ARBA00023042"/>
    </source>
</evidence>
<dbReference type="InterPro" id="IPR014023">
    <property type="entry name" value="Mononeg_RNA_pol_cat"/>
</dbReference>
<evidence type="ECO:0000259" key="27">
    <source>
        <dbReference type="PROSITE" id="PS50526"/>
    </source>
</evidence>
<feature type="domain" description="Mononegavirus-type SAM-dependent 2'-O-MTase" evidence="28">
    <location>
        <begin position="1613"/>
        <end position="1810"/>
    </location>
</feature>
<keyword evidence="15" id="KW-0693">Viral RNA replication</keyword>
<proteinExistence type="predicted"/>
<evidence type="ECO:0000256" key="6">
    <source>
        <dbReference type="ARBA" id="ARBA00022603"/>
    </source>
</evidence>
<dbReference type="PROSITE" id="PS50526">
    <property type="entry name" value="RDRP_SSRNA_NEG_NONSEG"/>
    <property type="match status" value="1"/>
</dbReference>
<name>A0AAE8XD62_9RHAB</name>
<evidence type="ECO:0000256" key="19">
    <source>
        <dbReference type="ARBA" id="ARBA00024494"/>
    </source>
</evidence>
<dbReference type="GO" id="GO:0030430">
    <property type="term" value="C:host cell cytoplasm"/>
    <property type="evidence" value="ECO:0007669"/>
    <property type="project" value="UniProtKB-SubCell"/>
</dbReference>
<dbReference type="InterPro" id="IPR025786">
    <property type="entry name" value="Mononega_L_MeTrfase"/>
</dbReference>
<keyword evidence="18" id="KW-0511">Multifunctional enzyme</keyword>
<dbReference type="RefSeq" id="YP_010800984.1">
    <property type="nucleotide sequence ID" value="NC_076931.1"/>
</dbReference>